<proteinExistence type="predicted"/>
<accession>A0A6C0B7Y1</accession>
<evidence type="ECO:0000313" key="2">
    <source>
        <dbReference type="EMBL" id="QHS87583.1"/>
    </source>
</evidence>
<dbReference type="EMBL" id="MN739083">
    <property type="protein sequence ID" value="QHS87583.1"/>
    <property type="molecule type" value="Genomic_DNA"/>
</dbReference>
<sequence>MTVVIISIIVCGLFVYLIATVIFCRRVCTREEVDPLLLDPESADFSSIYPEDKV</sequence>
<name>A0A6C0B7Y1_9ZZZZ</name>
<feature type="transmembrane region" description="Helical" evidence="1">
    <location>
        <begin position="6"/>
        <end position="24"/>
    </location>
</feature>
<organism evidence="2">
    <name type="scientific">viral metagenome</name>
    <dbReference type="NCBI Taxonomy" id="1070528"/>
    <lineage>
        <taxon>unclassified sequences</taxon>
        <taxon>metagenomes</taxon>
        <taxon>organismal metagenomes</taxon>
    </lineage>
</organism>
<evidence type="ECO:0000256" key="1">
    <source>
        <dbReference type="SAM" id="Phobius"/>
    </source>
</evidence>
<keyword evidence="1" id="KW-0472">Membrane</keyword>
<dbReference type="AlphaFoldDB" id="A0A6C0B7Y1"/>
<keyword evidence="1" id="KW-1133">Transmembrane helix</keyword>
<keyword evidence="1" id="KW-0812">Transmembrane</keyword>
<protein>
    <submittedName>
        <fullName evidence="2">Uncharacterized protein</fullName>
    </submittedName>
</protein>
<reference evidence="2" key="1">
    <citation type="journal article" date="2020" name="Nature">
        <title>Giant virus diversity and host interactions through global metagenomics.</title>
        <authorList>
            <person name="Schulz F."/>
            <person name="Roux S."/>
            <person name="Paez-Espino D."/>
            <person name="Jungbluth S."/>
            <person name="Walsh D.A."/>
            <person name="Denef V.J."/>
            <person name="McMahon K.D."/>
            <person name="Konstantinidis K.T."/>
            <person name="Eloe-Fadrosh E.A."/>
            <person name="Kyrpides N.C."/>
            <person name="Woyke T."/>
        </authorList>
    </citation>
    <scope>NUCLEOTIDE SEQUENCE</scope>
    <source>
        <strain evidence="2">GVMAG-M-3300010157-4</strain>
    </source>
</reference>